<evidence type="ECO:0000313" key="3">
    <source>
        <dbReference type="Proteomes" id="UP000240904"/>
    </source>
</evidence>
<accession>A0A2T3N370</accession>
<name>A0A2T3N370_9GAMM</name>
<protein>
    <submittedName>
        <fullName evidence="2">DUF3103 domain-containing protein</fullName>
    </submittedName>
</protein>
<dbReference type="AlphaFoldDB" id="A0A2T3N370"/>
<evidence type="ECO:0000256" key="1">
    <source>
        <dbReference type="SAM" id="SignalP"/>
    </source>
</evidence>
<feature type="signal peptide" evidence="1">
    <location>
        <begin position="1"/>
        <end position="21"/>
    </location>
</feature>
<gene>
    <name evidence="2" type="ORF">C9I89_04640</name>
</gene>
<dbReference type="EMBL" id="PYMC01000002">
    <property type="protein sequence ID" value="PSW06812.1"/>
    <property type="molecule type" value="Genomic_DNA"/>
</dbReference>
<feature type="chain" id="PRO_5015661091" evidence="1">
    <location>
        <begin position="22"/>
        <end position="394"/>
    </location>
</feature>
<comment type="caution">
    <text evidence="2">The sequence shown here is derived from an EMBL/GenBank/DDBJ whole genome shotgun (WGS) entry which is preliminary data.</text>
</comment>
<proteinExistence type="predicted"/>
<organism evidence="2 3">
    <name type="scientific">Photobacterium lipolyticum</name>
    <dbReference type="NCBI Taxonomy" id="266810"/>
    <lineage>
        <taxon>Bacteria</taxon>
        <taxon>Pseudomonadati</taxon>
        <taxon>Pseudomonadota</taxon>
        <taxon>Gammaproteobacteria</taxon>
        <taxon>Vibrionales</taxon>
        <taxon>Vibrionaceae</taxon>
        <taxon>Photobacterium</taxon>
    </lineage>
</organism>
<keyword evidence="1" id="KW-0732">Signal</keyword>
<keyword evidence="3" id="KW-1185">Reference proteome</keyword>
<dbReference type="RefSeq" id="WP_107282175.1">
    <property type="nucleotide sequence ID" value="NZ_PYMC01000002.1"/>
</dbReference>
<dbReference type="OrthoDB" id="6190837at2"/>
<sequence>MNKALPLAFALGTIITPSAQAFIDADLSSSIALPTYSTLSDQVSSAETKRELAYSLSRQYRQLAPVLHNEIDQYKLNAPLKSFKRSKRAASFTRNMMATDQRLRAQKGIDGYTDEIMELRLADQAMLARWQAGQAPLFAWEPDGNDKNWDYIEAYDVNGNIHLLDVYEAPERPVLVVDTNSRKELEAGIQAMNDEIKRLQGEQSDAAPRAMALSMASEPLSISTTVLEKIRLADDQEPWISGKAEVYAIVTGVNPTRDEPVIDVIDMPYLDYSETEYFPNQVLIYWQRYRWAAADMLLMEKDDSTNYKDLAKTLLEVATEALKAIPDPEVQAYAVIPQLTGKILEAIPASWMTNDDDFVDVYYTIRQGKRYTDHPGAGNNAKATFAPLTIDPTE</sequence>
<dbReference type="Pfam" id="PF11301">
    <property type="entry name" value="DUF3103"/>
    <property type="match status" value="1"/>
</dbReference>
<evidence type="ECO:0000313" key="2">
    <source>
        <dbReference type="EMBL" id="PSW06812.1"/>
    </source>
</evidence>
<reference evidence="2 3" key="1">
    <citation type="submission" date="2018-03" db="EMBL/GenBank/DDBJ databases">
        <title>Whole genome sequencing of Histamine producing bacteria.</title>
        <authorList>
            <person name="Butler K."/>
        </authorList>
    </citation>
    <scope>NUCLEOTIDE SEQUENCE [LARGE SCALE GENOMIC DNA]</scope>
    <source>
        <strain evidence="2 3">DSM 16190</strain>
    </source>
</reference>
<dbReference type="Proteomes" id="UP000240904">
    <property type="component" value="Unassembled WGS sequence"/>
</dbReference>
<dbReference type="InterPro" id="IPR021452">
    <property type="entry name" value="DUF3103"/>
</dbReference>